<evidence type="ECO:0000313" key="1">
    <source>
        <dbReference type="EMBL" id="KAG2205693.1"/>
    </source>
</evidence>
<dbReference type="SMART" id="SM00367">
    <property type="entry name" value="LRR_CC"/>
    <property type="match status" value="4"/>
</dbReference>
<name>A0A8H7R9H6_9FUNG</name>
<dbReference type="GO" id="GO:0031146">
    <property type="term" value="P:SCF-dependent proteasomal ubiquitin-dependent protein catabolic process"/>
    <property type="evidence" value="ECO:0007669"/>
    <property type="project" value="TreeGrafter"/>
</dbReference>
<dbReference type="GO" id="GO:0019005">
    <property type="term" value="C:SCF ubiquitin ligase complex"/>
    <property type="evidence" value="ECO:0007669"/>
    <property type="project" value="TreeGrafter"/>
</dbReference>
<evidence type="ECO:0008006" key="3">
    <source>
        <dbReference type="Google" id="ProtNLM"/>
    </source>
</evidence>
<dbReference type="InterPro" id="IPR006553">
    <property type="entry name" value="Leu-rich_rpt_Cys-con_subtyp"/>
</dbReference>
<dbReference type="PANTHER" id="PTHR13318">
    <property type="entry name" value="PARTNER OF PAIRED, ISOFORM B-RELATED"/>
    <property type="match status" value="1"/>
</dbReference>
<dbReference type="SUPFAM" id="SSF52047">
    <property type="entry name" value="RNI-like"/>
    <property type="match status" value="1"/>
</dbReference>
<sequence length="409" mass="47241">MRIFWFNTDNQQDPLTLLHDTEPTTPSRELQFPPEIIKKIVDYLPRSFLPQVAGVSQLWYATAMPILYRHLYVRTLPHWMLLVRTMTSENFGFGHCVSSLVLKPSPKLISAQLTSYLNQKVVINDDALQPNTRGYVRLERVNFDLTGLEGIETPMNEEEEVHENYMEMDDTKKEYEWLIYVTTDQVGYVLCQCPALEYLNLSGCENLKDDIMTKLVAGKLADIHRSKPMKGIWLNLLRELTPKGIGRLCHFEQKQYKSSLNHLDLGYNIGLSNIAVKEAIQCWGRTLTHLRLDTIYEVNNETIQFMAEHCPQLRLLHITRCWNVSNPSIKALAKHCKQLKYLSLAFLNAVNEEGIRAVVQLLPELEWLNITGCGINQLFKQMILESFADYRRRHGLCPVYIQDGSVNLI</sequence>
<dbReference type="EMBL" id="JAEPRD010000035">
    <property type="protein sequence ID" value="KAG2205693.1"/>
    <property type="molecule type" value="Genomic_DNA"/>
</dbReference>
<accession>A0A8H7R9H6</accession>
<dbReference type="InterPro" id="IPR036047">
    <property type="entry name" value="F-box-like_dom_sf"/>
</dbReference>
<dbReference type="Gene3D" id="3.80.10.10">
    <property type="entry name" value="Ribonuclease Inhibitor"/>
    <property type="match status" value="1"/>
</dbReference>
<protein>
    <recommendedName>
        <fullName evidence="3">F-box domain-containing protein</fullName>
    </recommendedName>
</protein>
<keyword evidence="2" id="KW-1185">Reference proteome</keyword>
<dbReference type="SUPFAM" id="SSF81383">
    <property type="entry name" value="F-box domain"/>
    <property type="match status" value="1"/>
</dbReference>
<dbReference type="OrthoDB" id="10257471at2759"/>
<proteinExistence type="predicted"/>
<comment type="caution">
    <text evidence="1">The sequence shown here is derived from an EMBL/GenBank/DDBJ whole genome shotgun (WGS) entry which is preliminary data.</text>
</comment>
<dbReference type="Proteomes" id="UP000603453">
    <property type="component" value="Unassembled WGS sequence"/>
</dbReference>
<organism evidence="1 2">
    <name type="scientific">Mucor saturninus</name>
    <dbReference type="NCBI Taxonomy" id="64648"/>
    <lineage>
        <taxon>Eukaryota</taxon>
        <taxon>Fungi</taxon>
        <taxon>Fungi incertae sedis</taxon>
        <taxon>Mucoromycota</taxon>
        <taxon>Mucoromycotina</taxon>
        <taxon>Mucoromycetes</taxon>
        <taxon>Mucorales</taxon>
        <taxon>Mucorineae</taxon>
        <taxon>Mucoraceae</taxon>
        <taxon>Mucor</taxon>
    </lineage>
</organism>
<reference evidence="1" key="1">
    <citation type="submission" date="2020-12" db="EMBL/GenBank/DDBJ databases">
        <title>Metabolic potential, ecology and presence of endohyphal bacteria is reflected in genomic diversity of Mucoromycotina.</title>
        <authorList>
            <person name="Muszewska A."/>
            <person name="Okrasinska A."/>
            <person name="Steczkiewicz K."/>
            <person name="Drgas O."/>
            <person name="Orlowska M."/>
            <person name="Perlinska-Lenart U."/>
            <person name="Aleksandrzak-Piekarczyk T."/>
            <person name="Szatraj K."/>
            <person name="Zielenkiewicz U."/>
            <person name="Pilsyk S."/>
            <person name="Malc E."/>
            <person name="Mieczkowski P."/>
            <person name="Kruszewska J.S."/>
            <person name="Biernat P."/>
            <person name="Pawlowska J."/>
        </authorList>
    </citation>
    <scope>NUCLEOTIDE SEQUENCE</scope>
    <source>
        <strain evidence="1">WA0000017839</strain>
    </source>
</reference>
<gene>
    <name evidence="1" type="ORF">INT47_008050</name>
</gene>
<evidence type="ECO:0000313" key="2">
    <source>
        <dbReference type="Proteomes" id="UP000603453"/>
    </source>
</evidence>
<dbReference type="AlphaFoldDB" id="A0A8H7R9H6"/>
<dbReference type="InterPro" id="IPR032675">
    <property type="entry name" value="LRR_dom_sf"/>
</dbReference>